<dbReference type="InterPro" id="IPR011611">
    <property type="entry name" value="PfkB_dom"/>
</dbReference>
<feature type="domain" description="Carbohydrate kinase PfkB" evidence="4">
    <location>
        <begin position="2"/>
        <end position="207"/>
    </location>
</feature>
<dbReference type="Pfam" id="PF00294">
    <property type="entry name" value="PfkB"/>
    <property type="match status" value="1"/>
</dbReference>
<dbReference type="Proteomes" id="UP000051248">
    <property type="component" value="Unassembled WGS sequence"/>
</dbReference>
<dbReference type="eggNOG" id="COG0524">
    <property type="taxonomic scope" value="Bacteria"/>
</dbReference>
<keyword evidence="6" id="KW-1185">Reference proteome</keyword>
<dbReference type="InterPro" id="IPR052700">
    <property type="entry name" value="Carb_kinase_PfkB-like"/>
</dbReference>
<evidence type="ECO:0000256" key="1">
    <source>
        <dbReference type="ARBA" id="ARBA00010688"/>
    </source>
</evidence>
<organism evidence="5 6">
    <name type="scientific">Companilactobacillus nodensis DSM 19682 = JCM 14932 = NBRC 107160</name>
    <dbReference type="NCBI Taxonomy" id="1423775"/>
    <lineage>
        <taxon>Bacteria</taxon>
        <taxon>Bacillati</taxon>
        <taxon>Bacillota</taxon>
        <taxon>Bacilli</taxon>
        <taxon>Lactobacillales</taxon>
        <taxon>Lactobacillaceae</taxon>
        <taxon>Companilactobacillus</taxon>
    </lineage>
</organism>
<dbReference type="CDD" id="cd01166">
    <property type="entry name" value="KdgK"/>
    <property type="match status" value="1"/>
</dbReference>
<sequence length="331" mass="37581">MKILSFGEVMLRLTVPEHMLLEQSDTVRMSTVGTGVNLLGSLSHLGYQTKILTQVPDNSLGKKVAADLRKLGISDECVEYSGNHLGSFFVELGYGSRPERVIYQDRLTSSFCQAEPDEYDFEAMLEDVDYVHICGITLSLTNKTRTAALKLAEMAQRMRKTVCFDFNYRIGLNEDTSHSVMKERYEEILPYVDVAFGSIRDLTDLLDYPDIGAQHIFKHFMDDFDIEYFAGSNLGQKDSKKCFEGFIYHEGELYRSKPREVDVLDRIGGRDAFASGIITGLIEHWDYDSMLQFAVANAVMTQEAMNDVPIFDKNDIFDYIQCDGKNDLIGY</sequence>
<dbReference type="EMBL" id="AZDZ01000002">
    <property type="protein sequence ID" value="KRK80802.1"/>
    <property type="molecule type" value="Genomic_DNA"/>
</dbReference>
<dbReference type="PANTHER" id="PTHR43320:SF2">
    <property type="entry name" value="2-DEHYDRO-3-DEOXYGLUCONOKINASE_2-DEHYDRO-3-DEOXYGALACTONOKINASE"/>
    <property type="match status" value="1"/>
</dbReference>
<reference evidence="5 6" key="1">
    <citation type="journal article" date="2015" name="Genome Announc.">
        <title>Expanding the biotechnology potential of lactobacilli through comparative genomics of 213 strains and associated genera.</title>
        <authorList>
            <person name="Sun Z."/>
            <person name="Harris H.M."/>
            <person name="McCann A."/>
            <person name="Guo C."/>
            <person name="Argimon S."/>
            <person name="Zhang W."/>
            <person name="Yang X."/>
            <person name="Jeffery I.B."/>
            <person name="Cooney J.C."/>
            <person name="Kagawa T.F."/>
            <person name="Liu W."/>
            <person name="Song Y."/>
            <person name="Salvetti E."/>
            <person name="Wrobel A."/>
            <person name="Rasinkangas P."/>
            <person name="Parkhill J."/>
            <person name="Rea M.C."/>
            <person name="O'Sullivan O."/>
            <person name="Ritari J."/>
            <person name="Douillard F.P."/>
            <person name="Paul Ross R."/>
            <person name="Yang R."/>
            <person name="Briner A.E."/>
            <person name="Felis G.E."/>
            <person name="de Vos W.M."/>
            <person name="Barrangou R."/>
            <person name="Klaenhammer T.R."/>
            <person name="Caufield P.W."/>
            <person name="Cui Y."/>
            <person name="Zhang H."/>
            <person name="O'Toole P.W."/>
        </authorList>
    </citation>
    <scope>NUCLEOTIDE SEQUENCE [LARGE SCALE GENOMIC DNA]</scope>
    <source>
        <strain evidence="5 6">DSM 19682</strain>
    </source>
</reference>
<dbReference type="SUPFAM" id="SSF53613">
    <property type="entry name" value="Ribokinase-like"/>
    <property type="match status" value="1"/>
</dbReference>
<comment type="similarity">
    <text evidence="1">Belongs to the carbohydrate kinase PfkB family.</text>
</comment>
<proteinExistence type="inferred from homology"/>
<evidence type="ECO:0000256" key="2">
    <source>
        <dbReference type="ARBA" id="ARBA00022679"/>
    </source>
</evidence>
<dbReference type="AlphaFoldDB" id="A0A0R1KL01"/>
<dbReference type="GO" id="GO:0016301">
    <property type="term" value="F:kinase activity"/>
    <property type="evidence" value="ECO:0007669"/>
    <property type="project" value="UniProtKB-KW"/>
</dbReference>
<dbReference type="PATRIC" id="fig|1423775.4.peg.962"/>
<dbReference type="STRING" id="1423775.FD03_GL000935"/>
<dbReference type="Gene3D" id="3.40.1190.20">
    <property type="match status" value="1"/>
</dbReference>
<evidence type="ECO:0000313" key="6">
    <source>
        <dbReference type="Proteomes" id="UP000051248"/>
    </source>
</evidence>
<comment type="caution">
    <text evidence="5">The sequence shown here is derived from an EMBL/GenBank/DDBJ whole genome shotgun (WGS) entry which is preliminary data.</text>
</comment>
<keyword evidence="3 5" id="KW-0418">Kinase</keyword>
<protein>
    <submittedName>
        <fullName evidence="5">2-keto-3-deoxygluconate kinase</fullName>
    </submittedName>
</protein>
<dbReference type="RefSeq" id="WP_056979600.1">
    <property type="nucleotide sequence ID" value="NZ_AZDZ01000002.1"/>
</dbReference>
<gene>
    <name evidence="5" type="ORF">FD03_GL000935</name>
</gene>
<accession>A0A0R1KL01</accession>
<keyword evidence="2" id="KW-0808">Transferase</keyword>
<evidence type="ECO:0000259" key="4">
    <source>
        <dbReference type="Pfam" id="PF00294"/>
    </source>
</evidence>
<dbReference type="OrthoDB" id="9813569at2"/>
<dbReference type="PANTHER" id="PTHR43320">
    <property type="entry name" value="SUGAR KINASE"/>
    <property type="match status" value="1"/>
</dbReference>
<dbReference type="InterPro" id="IPR029056">
    <property type="entry name" value="Ribokinase-like"/>
</dbReference>
<evidence type="ECO:0000313" key="5">
    <source>
        <dbReference type="EMBL" id="KRK80802.1"/>
    </source>
</evidence>
<name>A0A0R1KL01_9LACO</name>
<evidence type="ECO:0000256" key="3">
    <source>
        <dbReference type="ARBA" id="ARBA00022777"/>
    </source>
</evidence>